<evidence type="ECO:0000313" key="2">
    <source>
        <dbReference type="Proteomes" id="UP000823882"/>
    </source>
</evidence>
<reference evidence="1" key="2">
    <citation type="submission" date="2021-04" db="EMBL/GenBank/DDBJ databases">
        <authorList>
            <person name="Gilroy R."/>
        </authorList>
    </citation>
    <scope>NUCLEOTIDE SEQUENCE</scope>
    <source>
        <strain evidence="1">CHK186-1790</strain>
    </source>
</reference>
<reference evidence="1" key="1">
    <citation type="journal article" date="2021" name="PeerJ">
        <title>Extensive microbial diversity within the chicken gut microbiome revealed by metagenomics and culture.</title>
        <authorList>
            <person name="Gilroy R."/>
            <person name="Ravi A."/>
            <person name="Getino M."/>
            <person name="Pursley I."/>
            <person name="Horton D.L."/>
            <person name="Alikhan N.F."/>
            <person name="Baker D."/>
            <person name="Gharbi K."/>
            <person name="Hall N."/>
            <person name="Watson M."/>
            <person name="Adriaenssens E.M."/>
            <person name="Foster-Nyarko E."/>
            <person name="Jarju S."/>
            <person name="Secka A."/>
            <person name="Antonio M."/>
            <person name="Oren A."/>
            <person name="Chaudhuri R.R."/>
            <person name="La Ragione R."/>
            <person name="Hildebrand F."/>
            <person name="Pallen M.J."/>
        </authorList>
    </citation>
    <scope>NUCLEOTIDE SEQUENCE</scope>
    <source>
        <strain evidence="1">CHK186-1790</strain>
    </source>
</reference>
<sequence>MEVKEQSKTVEFWLTKEEKNDSAFREALKPVWHQYKLQKYLVAVFLSGEADLYQQTRELLLYNRQQQAEREVQAAKREGLTISS</sequence>
<evidence type="ECO:0000313" key="1">
    <source>
        <dbReference type="EMBL" id="HJC41487.1"/>
    </source>
</evidence>
<accession>A0A9D2T027</accession>
<comment type="caution">
    <text evidence="1">The sequence shown here is derived from an EMBL/GenBank/DDBJ whole genome shotgun (WGS) entry which is preliminary data.</text>
</comment>
<name>A0A9D2T027_9FIRM</name>
<dbReference type="EMBL" id="DWWJ01000145">
    <property type="protein sequence ID" value="HJC41487.1"/>
    <property type="molecule type" value="Genomic_DNA"/>
</dbReference>
<proteinExistence type="predicted"/>
<dbReference type="Proteomes" id="UP000823882">
    <property type="component" value="Unassembled WGS sequence"/>
</dbReference>
<protein>
    <submittedName>
        <fullName evidence="1">Uncharacterized protein</fullName>
    </submittedName>
</protein>
<gene>
    <name evidence="1" type="ORF">H9701_08040</name>
</gene>
<dbReference type="AlphaFoldDB" id="A0A9D2T027"/>
<organism evidence="1 2">
    <name type="scientific">Candidatus Intestinimonas pullistercoris</name>
    <dbReference type="NCBI Taxonomy" id="2838623"/>
    <lineage>
        <taxon>Bacteria</taxon>
        <taxon>Bacillati</taxon>
        <taxon>Bacillota</taxon>
        <taxon>Clostridia</taxon>
        <taxon>Eubacteriales</taxon>
        <taxon>Intestinimonas</taxon>
    </lineage>
</organism>